<dbReference type="GO" id="GO:0002100">
    <property type="term" value="P:tRNA wobble adenosine to inosine editing"/>
    <property type="evidence" value="ECO:0007669"/>
    <property type="project" value="InterPro"/>
</dbReference>
<comment type="caution">
    <text evidence="4">The sequence shown here is derived from an EMBL/GenBank/DDBJ whole genome shotgun (WGS) entry which is preliminary data.</text>
</comment>
<dbReference type="InterPro" id="IPR016192">
    <property type="entry name" value="APOBEC/CMP_deaminase_Zn-bd"/>
</dbReference>
<name>A0A1T1HGJ7_OCELI</name>
<keyword evidence="2" id="KW-0862">Zinc</keyword>
<dbReference type="AlphaFoldDB" id="A0A1T1HGJ7"/>
<dbReference type="Proteomes" id="UP000190064">
    <property type="component" value="Unassembled WGS sequence"/>
</dbReference>
<dbReference type="GO" id="GO:0052717">
    <property type="term" value="F:tRNA-specific adenosine-34 deaminase activity"/>
    <property type="evidence" value="ECO:0007669"/>
    <property type="project" value="UniProtKB-EC"/>
</dbReference>
<protein>
    <recommendedName>
        <fullName evidence="3">CMP/dCMP-type deaminase domain-containing protein</fullName>
    </recommendedName>
</protein>
<evidence type="ECO:0000313" key="5">
    <source>
        <dbReference type="Proteomes" id="UP000190064"/>
    </source>
</evidence>
<evidence type="ECO:0000313" key="4">
    <source>
        <dbReference type="EMBL" id="OOV88984.1"/>
    </source>
</evidence>
<dbReference type="PROSITE" id="PS00903">
    <property type="entry name" value="CYT_DCMP_DEAMINASES_1"/>
    <property type="match status" value="1"/>
</dbReference>
<evidence type="ECO:0000256" key="2">
    <source>
        <dbReference type="ARBA" id="ARBA00022833"/>
    </source>
</evidence>
<dbReference type="GO" id="GO:0008270">
    <property type="term" value="F:zinc ion binding"/>
    <property type="evidence" value="ECO:0007669"/>
    <property type="project" value="InterPro"/>
</dbReference>
<evidence type="ECO:0000259" key="3">
    <source>
        <dbReference type="PROSITE" id="PS51747"/>
    </source>
</evidence>
<dbReference type="Gene3D" id="3.40.140.10">
    <property type="entry name" value="Cytidine Deaminase, domain 2"/>
    <property type="match status" value="1"/>
</dbReference>
<gene>
    <name evidence="4" type="ORF">BTA35_0205050</name>
</gene>
<accession>A0A1T1HGJ7</accession>
<dbReference type="STRING" id="966.BTA35_0205050"/>
<proteinExistence type="predicted"/>
<dbReference type="InterPro" id="IPR016193">
    <property type="entry name" value="Cytidine_deaminase-like"/>
</dbReference>
<sequence>MWAHLCCEQAFLAYSAGNYGVGAVLVNADNELVCDARNQVFVRDIDEGAEPTTGYQSQRHAEMQLLDRLEMEFAHLNRRELTLYVSLEPCLMCTGRILLSGIGRVRYLVADREGGFASRLHSAFHSPLPPAWRNLASAVAVEEAQTQDYWRDFARRCIEKSAAQMRGKVVQAWKGTEKGGD</sequence>
<dbReference type="PANTHER" id="PTHR11079:SF162">
    <property type="entry name" value="RIBOFLAVIN BIOSYNTHESIS PROTEIN PYRD, CHLOROPLASTIC"/>
    <property type="match status" value="1"/>
</dbReference>
<dbReference type="SUPFAM" id="SSF53927">
    <property type="entry name" value="Cytidine deaminase-like"/>
    <property type="match status" value="1"/>
</dbReference>
<reference evidence="4" key="1">
    <citation type="submission" date="2017-02" db="EMBL/GenBank/DDBJ databases">
        <title>Draft Genome Sequence of the Salt Water Bacterium Oceanospirillum linum ATCC 11336.</title>
        <authorList>
            <person name="Trachtenberg A.M."/>
            <person name="Carney J.G."/>
            <person name="Linnane J.D."/>
            <person name="Rheaume B.A."/>
            <person name="Pitts N.L."/>
            <person name="Mykles D.L."/>
            <person name="Maclea K.S."/>
        </authorList>
    </citation>
    <scope>NUCLEOTIDE SEQUENCE [LARGE SCALE GENOMIC DNA]</scope>
    <source>
        <strain evidence="4">ATCC 11336</strain>
    </source>
</reference>
<keyword evidence="1" id="KW-0479">Metal-binding</keyword>
<dbReference type="PROSITE" id="PS51747">
    <property type="entry name" value="CYT_DCMP_DEAMINASES_2"/>
    <property type="match status" value="1"/>
</dbReference>
<evidence type="ECO:0000256" key="1">
    <source>
        <dbReference type="ARBA" id="ARBA00022723"/>
    </source>
</evidence>
<dbReference type="CDD" id="cd01285">
    <property type="entry name" value="nucleoside_deaminase"/>
    <property type="match status" value="1"/>
</dbReference>
<organism evidence="4 5">
    <name type="scientific">Oceanospirillum linum</name>
    <dbReference type="NCBI Taxonomy" id="966"/>
    <lineage>
        <taxon>Bacteria</taxon>
        <taxon>Pseudomonadati</taxon>
        <taxon>Pseudomonadota</taxon>
        <taxon>Gammaproteobacteria</taxon>
        <taxon>Oceanospirillales</taxon>
        <taxon>Oceanospirillaceae</taxon>
        <taxon>Oceanospirillum</taxon>
    </lineage>
</organism>
<dbReference type="Pfam" id="PF00383">
    <property type="entry name" value="dCMP_cyt_deam_1"/>
    <property type="match status" value="1"/>
</dbReference>
<keyword evidence="5" id="KW-1185">Reference proteome</keyword>
<dbReference type="EMBL" id="MTSD02000001">
    <property type="protein sequence ID" value="OOV88984.1"/>
    <property type="molecule type" value="Genomic_DNA"/>
</dbReference>
<feature type="domain" description="CMP/dCMP-type deaminase" evidence="3">
    <location>
        <begin position="1"/>
        <end position="119"/>
    </location>
</feature>
<dbReference type="PANTHER" id="PTHR11079">
    <property type="entry name" value="CYTOSINE DEAMINASE FAMILY MEMBER"/>
    <property type="match status" value="1"/>
</dbReference>
<dbReference type="InterPro" id="IPR002125">
    <property type="entry name" value="CMP_dCMP_dom"/>
</dbReference>